<dbReference type="PANTHER" id="PTHR33067:SF9">
    <property type="entry name" value="RNA-DIRECTED DNA POLYMERASE"/>
    <property type="match status" value="1"/>
</dbReference>
<evidence type="ECO:0000313" key="1">
    <source>
        <dbReference type="EMBL" id="GEU86619.1"/>
    </source>
</evidence>
<dbReference type="CDD" id="cd00303">
    <property type="entry name" value="retropepsin_like"/>
    <property type="match status" value="1"/>
</dbReference>
<dbReference type="Gene3D" id="2.40.70.10">
    <property type="entry name" value="Acid Proteases"/>
    <property type="match status" value="1"/>
</dbReference>
<dbReference type="AlphaFoldDB" id="A0A6L2NMK0"/>
<comment type="caution">
    <text evidence="1">The sequence shown here is derived from an EMBL/GenBank/DDBJ whole genome shotgun (WGS) entry which is preliminary data.</text>
</comment>
<reference evidence="1" key="1">
    <citation type="journal article" date="2019" name="Sci. Rep.">
        <title>Draft genome of Tanacetum cinerariifolium, the natural source of mosquito coil.</title>
        <authorList>
            <person name="Yamashiro T."/>
            <person name="Shiraishi A."/>
            <person name="Satake H."/>
            <person name="Nakayama K."/>
        </authorList>
    </citation>
    <scope>NUCLEOTIDE SEQUENCE</scope>
</reference>
<name>A0A6L2NMK0_TANCI</name>
<protein>
    <recommendedName>
        <fullName evidence="2">Reverse transcriptase domain-containing protein</fullName>
    </recommendedName>
</protein>
<dbReference type="PANTHER" id="PTHR33067">
    <property type="entry name" value="RNA-DIRECTED DNA POLYMERASE-RELATED"/>
    <property type="match status" value="1"/>
</dbReference>
<dbReference type="EMBL" id="BKCJ010009365">
    <property type="protein sequence ID" value="GEU86619.1"/>
    <property type="molecule type" value="Genomic_DNA"/>
</dbReference>
<sequence length="581" mass="65945">MRDEYPIRTLGDYSKPSHEGYRNTIELPAGNNVVPLRSDTIRLVQNGCSLPGLRSKDPNQHLKIHHYVGGSYYPMPYLILSIEKDCKTPQRYLDVPTTSWRISIRSMYSVQGLTPKREEEISSMTKTTPGNTKKPTATEAEMLVIEAKTKNGAENEAKNKSIKTPENEETVEALDSITLDQELELERKKGKEYKVLRGGGPIYDAILKKKMTKKEYIRGNFKIPCSVRDVKHVNALVDQGFDVNIMPNSTCMKLTDERPAETDIRLLLASHSYIYHLGIDEDVLVEVAEYVYSIYFVILDIKENEKRPFILGTPFLKTAKASIKFDKGTITLRSGKRREEDENFLEQIGGVLRSCIQRIIPSHIHMQEASEDNYGVLDKLSLDSRKLGLNSRCEASLAKLSKYVVKLTLTHLRSKIKKEASEDDNGVLDKLILDSRKLGLNSKYEASLVKLAKDVVKSNLTHLRFWVKKGLVALVSAGSGSDGPIRSIQVMHMAYWRFKVDTEFKVDTAYPYPYLQFLEVSENDNGVLDKFSLDSRKLGLNSRCEASLAKLAKDVVKSNLTHLRFNVKKVRPWIKAHDLRD</sequence>
<accession>A0A6L2NMK0</accession>
<dbReference type="InterPro" id="IPR021109">
    <property type="entry name" value="Peptidase_aspartic_dom_sf"/>
</dbReference>
<gene>
    <name evidence="1" type="ORF">Tci_058597</name>
</gene>
<proteinExistence type="predicted"/>
<evidence type="ECO:0008006" key="2">
    <source>
        <dbReference type="Google" id="ProtNLM"/>
    </source>
</evidence>
<organism evidence="1">
    <name type="scientific">Tanacetum cinerariifolium</name>
    <name type="common">Dalmatian daisy</name>
    <name type="synonym">Chrysanthemum cinerariifolium</name>
    <dbReference type="NCBI Taxonomy" id="118510"/>
    <lineage>
        <taxon>Eukaryota</taxon>
        <taxon>Viridiplantae</taxon>
        <taxon>Streptophyta</taxon>
        <taxon>Embryophyta</taxon>
        <taxon>Tracheophyta</taxon>
        <taxon>Spermatophyta</taxon>
        <taxon>Magnoliopsida</taxon>
        <taxon>eudicotyledons</taxon>
        <taxon>Gunneridae</taxon>
        <taxon>Pentapetalae</taxon>
        <taxon>asterids</taxon>
        <taxon>campanulids</taxon>
        <taxon>Asterales</taxon>
        <taxon>Asteraceae</taxon>
        <taxon>Asteroideae</taxon>
        <taxon>Anthemideae</taxon>
        <taxon>Anthemidinae</taxon>
        <taxon>Tanacetum</taxon>
    </lineage>
</organism>